<evidence type="ECO:0000256" key="3">
    <source>
        <dbReference type="ARBA" id="ARBA00023295"/>
    </source>
</evidence>
<dbReference type="Proteomes" id="UP000050326">
    <property type="component" value="Unassembled WGS sequence"/>
</dbReference>
<dbReference type="AlphaFoldDB" id="A0A0P9AIG0"/>
<reference evidence="7 8" key="1">
    <citation type="submission" date="2015-09" db="EMBL/GenBank/DDBJ databases">
        <title>Genome sequence of Oxobacter pfennigii DSM 3222.</title>
        <authorList>
            <person name="Poehlein A."/>
            <person name="Bengelsdorf F.R."/>
            <person name="Schiel-Bengelsdorf B."/>
            <person name="Duerre P."/>
            <person name="Daniel R."/>
        </authorList>
    </citation>
    <scope>NUCLEOTIDE SEQUENCE [LARGE SCALE GENOMIC DNA]</scope>
    <source>
        <strain evidence="7 8">DSM 3222</strain>
    </source>
</reference>
<evidence type="ECO:0000256" key="5">
    <source>
        <dbReference type="SAM" id="Phobius"/>
    </source>
</evidence>
<dbReference type="PATRIC" id="fig|36849.3.peg.1224"/>
<dbReference type="Gene3D" id="3.20.20.80">
    <property type="entry name" value="Glycosidases"/>
    <property type="match status" value="1"/>
</dbReference>
<dbReference type="OrthoDB" id="9802773at2"/>
<keyword evidence="3 4" id="KW-0326">Glycosidase</keyword>
<dbReference type="PROSITE" id="PS51764">
    <property type="entry name" value="GH26"/>
    <property type="match status" value="1"/>
</dbReference>
<accession>A0A0P9AIG0</accession>
<dbReference type="SUPFAM" id="SSF51445">
    <property type="entry name" value="(Trans)glycosidases"/>
    <property type="match status" value="1"/>
</dbReference>
<dbReference type="PRINTS" id="PR00739">
    <property type="entry name" value="GLHYDRLASE26"/>
</dbReference>
<evidence type="ECO:0000259" key="6">
    <source>
        <dbReference type="PROSITE" id="PS51764"/>
    </source>
</evidence>
<dbReference type="GO" id="GO:0016985">
    <property type="term" value="F:mannan endo-1,4-beta-mannosidase activity"/>
    <property type="evidence" value="ECO:0007669"/>
    <property type="project" value="UniProtKB-EC"/>
</dbReference>
<dbReference type="GO" id="GO:0006080">
    <property type="term" value="P:substituted mannan metabolic process"/>
    <property type="evidence" value="ECO:0007669"/>
    <property type="project" value="InterPro"/>
</dbReference>
<keyword evidence="2 4" id="KW-0378">Hydrolase</keyword>
<feature type="active site" description="Proton donor" evidence="4">
    <location>
        <position position="218"/>
    </location>
</feature>
<feature type="domain" description="GH26" evidence="6">
    <location>
        <begin position="63"/>
        <end position="369"/>
    </location>
</feature>
<comment type="caution">
    <text evidence="7">The sequence shown here is derived from an EMBL/GenBank/DDBJ whole genome shotgun (WGS) entry which is preliminary data.</text>
</comment>
<feature type="transmembrane region" description="Helical" evidence="5">
    <location>
        <begin position="12"/>
        <end position="34"/>
    </location>
</feature>
<proteinExistence type="inferred from homology"/>
<dbReference type="PANTHER" id="PTHR40079">
    <property type="entry name" value="MANNAN ENDO-1,4-BETA-MANNOSIDASE E-RELATED"/>
    <property type="match status" value="1"/>
</dbReference>
<dbReference type="InterPro" id="IPR022790">
    <property type="entry name" value="GH26_dom"/>
</dbReference>
<comment type="similarity">
    <text evidence="1 4">Belongs to the glycosyl hydrolase 26 family.</text>
</comment>
<evidence type="ECO:0000256" key="2">
    <source>
        <dbReference type="ARBA" id="ARBA00022801"/>
    </source>
</evidence>
<evidence type="ECO:0000313" key="8">
    <source>
        <dbReference type="Proteomes" id="UP000050326"/>
    </source>
</evidence>
<organism evidence="7 8">
    <name type="scientific">Oxobacter pfennigii</name>
    <dbReference type="NCBI Taxonomy" id="36849"/>
    <lineage>
        <taxon>Bacteria</taxon>
        <taxon>Bacillati</taxon>
        <taxon>Bacillota</taxon>
        <taxon>Clostridia</taxon>
        <taxon>Eubacteriales</taxon>
        <taxon>Clostridiaceae</taxon>
        <taxon>Oxobacter</taxon>
    </lineage>
</organism>
<protein>
    <submittedName>
        <fullName evidence="7">Mannan endo-1,4-beta-mannosidase</fullName>
        <ecNumber evidence="7">3.2.1.78</ecNumber>
    </submittedName>
</protein>
<name>A0A0P9AIG0_9CLOT</name>
<sequence>MMTLANLKYNIFLKSIIFYFSLMTLMYIVNILGWDINIISPCFTQKQFQGMEKKEDISMDAHVNMIKVMKYLKSIYGSKVLSGQHISQDLLEVDAIYKVTGKKPALIGFDFMDSSPSRVKYGANGTDIKRAVRWWNEGGLVTFCWHWNAPAGLINKRPDKQWYRGFYTEATTFNFAKGIRNVESEEYRLMIRDMDAIAEELKKLQKAGVPILWRPLHEASGGWFWWGSRGPEPYKKLWRIMYERFTNYHGLDNLIWVWNGEHQDWYPGDDVVDIVGIDFYGLKHDYSPRQEEFKVAEAYSGAHKMVALTETGVIPDPELMLKTGAKWLWYLTWSEELVLADDKKSYSEEYTEAWMLKKAYLHETVITRDELPSFR</sequence>
<gene>
    <name evidence="7" type="primary">manA</name>
    <name evidence="7" type="ORF">OXPF_11450</name>
</gene>
<dbReference type="InterPro" id="IPR000805">
    <property type="entry name" value="Glyco_hydro_26"/>
</dbReference>
<evidence type="ECO:0000256" key="4">
    <source>
        <dbReference type="PROSITE-ProRule" id="PRU01100"/>
    </source>
</evidence>
<dbReference type="EC" id="3.2.1.78" evidence="7"/>
<dbReference type="RefSeq" id="WP_152967704.1">
    <property type="nucleotide sequence ID" value="NZ_LKET01000026.1"/>
</dbReference>
<dbReference type="Pfam" id="PF02156">
    <property type="entry name" value="Glyco_hydro_26"/>
    <property type="match status" value="1"/>
</dbReference>
<evidence type="ECO:0000256" key="1">
    <source>
        <dbReference type="ARBA" id="ARBA00007754"/>
    </source>
</evidence>
<dbReference type="STRING" id="36849.OXPF_11450"/>
<dbReference type="PANTHER" id="PTHR40079:SF4">
    <property type="entry name" value="GH26 DOMAIN-CONTAINING PROTEIN-RELATED"/>
    <property type="match status" value="1"/>
</dbReference>
<keyword evidence="5" id="KW-0472">Membrane</keyword>
<keyword evidence="5" id="KW-0812">Transmembrane</keyword>
<feature type="active site" description="Nucleophile" evidence="4">
    <location>
        <position position="310"/>
    </location>
</feature>
<keyword evidence="5" id="KW-1133">Transmembrane helix</keyword>
<evidence type="ECO:0000313" key="7">
    <source>
        <dbReference type="EMBL" id="KPU45253.1"/>
    </source>
</evidence>
<dbReference type="InterPro" id="IPR017853">
    <property type="entry name" value="GH"/>
</dbReference>
<keyword evidence="8" id="KW-1185">Reference proteome</keyword>
<dbReference type="EMBL" id="LKET01000026">
    <property type="protein sequence ID" value="KPU45253.1"/>
    <property type="molecule type" value="Genomic_DNA"/>
</dbReference>